<comment type="caution">
    <text evidence="1">The sequence shown here is derived from an EMBL/GenBank/DDBJ whole genome shotgun (WGS) entry which is preliminary data.</text>
</comment>
<feature type="non-terminal residue" evidence="1">
    <location>
        <position position="57"/>
    </location>
</feature>
<dbReference type="Proteomes" id="UP000807159">
    <property type="component" value="Chromosome 2"/>
</dbReference>
<evidence type="ECO:0000313" key="2">
    <source>
        <dbReference type="Proteomes" id="UP000807159"/>
    </source>
</evidence>
<gene>
    <name evidence="1" type="ORF">H0E87_004251</name>
</gene>
<dbReference type="AlphaFoldDB" id="A0A8T2ZEG7"/>
<evidence type="ECO:0000313" key="1">
    <source>
        <dbReference type="EMBL" id="KAH8515735.1"/>
    </source>
</evidence>
<organism evidence="1 2">
    <name type="scientific">Populus deltoides</name>
    <name type="common">Eastern poplar</name>
    <name type="synonym">Eastern cottonwood</name>
    <dbReference type="NCBI Taxonomy" id="3696"/>
    <lineage>
        <taxon>Eukaryota</taxon>
        <taxon>Viridiplantae</taxon>
        <taxon>Streptophyta</taxon>
        <taxon>Embryophyta</taxon>
        <taxon>Tracheophyta</taxon>
        <taxon>Spermatophyta</taxon>
        <taxon>Magnoliopsida</taxon>
        <taxon>eudicotyledons</taxon>
        <taxon>Gunneridae</taxon>
        <taxon>Pentapetalae</taxon>
        <taxon>rosids</taxon>
        <taxon>fabids</taxon>
        <taxon>Malpighiales</taxon>
        <taxon>Salicaceae</taxon>
        <taxon>Saliceae</taxon>
        <taxon>Populus</taxon>
    </lineage>
</organism>
<proteinExistence type="predicted"/>
<reference evidence="1" key="1">
    <citation type="journal article" date="2021" name="J. Hered.">
        <title>Genome Assembly of Salicaceae Populus deltoides (Eastern Cottonwood) I-69 Based on Nanopore Sequencing and Hi-C Technologies.</title>
        <authorList>
            <person name="Bai S."/>
            <person name="Wu H."/>
            <person name="Zhang J."/>
            <person name="Pan Z."/>
            <person name="Zhao W."/>
            <person name="Li Z."/>
            <person name="Tong C."/>
        </authorList>
    </citation>
    <scope>NUCLEOTIDE SEQUENCE</scope>
    <source>
        <tissue evidence="1">Leaf</tissue>
    </source>
</reference>
<dbReference type="EMBL" id="JACEGQ020000002">
    <property type="protein sequence ID" value="KAH8515735.1"/>
    <property type="molecule type" value="Genomic_DNA"/>
</dbReference>
<sequence>MPAPEETNSKEAVTSQEMPHAIVMLRLILLVVGEEALSQSQHIFKCFGASLVFSLFQ</sequence>
<keyword evidence="2" id="KW-1185">Reference proteome</keyword>
<name>A0A8T2ZEG7_POPDE</name>
<protein>
    <submittedName>
        <fullName evidence="1">Uncharacterized protein</fullName>
    </submittedName>
</protein>
<accession>A0A8T2ZEG7</accession>